<dbReference type="OrthoDB" id="424368at2"/>
<protein>
    <submittedName>
        <fullName evidence="2">N-acetyltransferase YafP</fullName>
        <ecNumber evidence="2">2.3.1.-</ecNumber>
    </submittedName>
</protein>
<comment type="caution">
    <text evidence="2">The sequence shown here is derived from an EMBL/GenBank/DDBJ whole genome shotgun (WGS) entry which is preliminary data.</text>
</comment>
<dbReference type="AlphaFoldDB" id="A0A5C6C509"/>
<evidence type="ECO:0000259" key="1">
    <source>
        <dbReference type="PROSITE" id="PS51186"/>
    </source>
</evidence>
<dbReference type="PROSITE" id="PS51186">
    <property type="entry name" value="GNAT"/>
    <property type="match status" value="1"/>
</dbReference>
<reference evidence="2 3" key="1">
    <citation type="journal article" date="2020" name="Antonie Van Leeuwenhoek">
        <title>Rhodopirellula heiligendammensis sp. nov., Rhodopirellula pilleata sp. nov., and Rhodopirellula solitaria sp. nov. isolated from natural or artificial marine surfaces in Northern Germany and California, USA, and emended description of the genus Rhodopirellula.</title>
        <authorList>
            <person name="Kallscheuer N."/>
            <person name="Wiegand S."/>
            <person name="Jogler M."/>
            <person name="Boedeker C."/>
            <person name="Peeters S.H."/>
            <person name="Rast P."/>
            <person name="Heuer A."/>
            <person name="Jetten M.S.M."/>
            <person name="Rohde M."/>
            <person name="Jogler C."/>
        </authorList>
    </citation>
    <scope>NUCLEOTIDE SEQUENCE [LARGE SCALE GENOMIC DNA]</scope>
    <source>
        <strain evidence="2 3">Poly21</strain>
    </source>
</reference>
<dbReference type="EC" id="2.3.1.-" evidence="2"/>
<name>A0A5C6C509_9BACT</name>
<gene>
    <name evidence="2" type="primary">yafP_1</name>
    <name evidence="2" type="ORF">Poly21_00400</name>
</gene>
<dbReference type="CDD" id="cd04301">
    <property type="entry name" value="NAT_SF"/>
    <property type="match status" value="1"/>
</dbReference>
<accession>A0A5C6C509</accession>
<evidence type="ECO:0000313" key="2">
    <source>
        <dbReference type="EMBL" id="TWU17889.1"/>
    </source>
</evidence>
<evidence type="ECO:0000313" key="3">
    <source>
        <dbReference type="Proteomes" id="UP000319908"/>
    </source>
</evidence>
<dbReference type="InterPro" id="IPR052564">
    <property type="entry name" value="N-acetyltrans/Recomb-assoc"/>
</dbReference>
<sequence length="159" mass="17817">MNSALQIRKFVSADGDSCHQLFYDTVRRVNCRDYSTVQVDAWAGAVLDAETWVRRFDGNSAYVVERDGAIVGFTDMTPDGYLDRLFVSADHQRQGIATMLLRAIKSAAKNDSLTRIHTQASITAKPFFLSRGFKIVAEQTVECLGVELTNFVMELTLRD</sequence>
<dbReference type="GO" id="GO:0016747">
    <property type="term" value="F:acyltransferase activity, transferring groups other than amino-acyl groups"/>
    <property type="evidence" value="ECO:0007669"/>
    <property type="project" value="InterPro"/>
</dbReference>
<proteinExistence type="predicted"/>
<dbReference type="InterPro" id="IPR000182">
    <property type="entry name" value="GNAT_dom"/>
</dbReference>
<dbReference type="Gene3D" id="3.40.630.30">
    <property type="match status" value="1"/>
</dbReference>
<dbReference type="Pfam" id="PF13673">
    <property type="entry name" value="Acetyltransf_10"/>
    <property type="match status" value="1"/>
</dbReference>
<feature type="domain" description="N-acetyltransferase" evidence="1">
    <location>
        <begin position="5"/>
        <end position="158"/>
    </location>
</feature>
<organism evidence="2 3">
    <name type="scientific">Allorhodopirellula heiligendammensis</name>
    <dbReference type="NCBI Taxonomy" id="2714739"/>
    <lineage>
        <taxon>Bacteria</taxon>
        <taxon>Pseudomonadati</taxon>
        <taxon>Planctomycetota</taxon>
        <taxon>Planctomycetia</taxon>
        <taxon>Pirellulales</taxon>
        <taxon>Pirellulaceae</taxon>
        <taxon>Allorhodopirellula</taxon>
    </lineage>
</organism>
<dbReference type="PANTHER" id="PTHR43451:SF1">
    <property type="entry name" value="ACETYLTRANSFERASE"/>
    <property type="match status" value="1"/>
</dbReference>
<dbReference type="RefSeq" id="WP_146404814.1">
    <property type="nucleotide sequence ID" value="NZ_SJPU01000001.1"/>
</dbReference>
<dbReference type="EMBL" id="SJPU01000001">
    <property type="protein sequence ID" value="TWU17889.1"/>
    <property type="molecule type" value="Genomic_DNA"/>
</dbReference>
<keyword evidence="3" id="KW-1185">Reference proteome</keyword>
<dbReference type="Proteomes" id="UP000319908">
    <property type="component" value="Unassembled WGS sequence"/>
</dbReference>
<keyword evidence="2" id="KW-0012">Acyltransferase</keyword>
<keyword evidence="2" id="KW-0808">Transferase</keyword>
<dbReference type="PANTHER" id="PTHR43451">
    <property type="entry name" value="ACETYLTRANSFERASE (GNAT) FAMILY PROTEIN"/>
    <property type="match status" value="1"/>
</dbReference>
<dbReference type="InterPro" id="IPR016181">
    <property type="entry name" value="Acyl_CoA_acyltransferase"/>
</dbReference>
<dbReference type="SUPFAM" id="SSF55729">
    <property type="entry name" value="Acyl-CoA N-acyltransferases (Nat)"/>
    <property type="match status" value="1"/>
</dbReference>